<gene>
    <name evidence="1" type="ORF">FHK92_02295</name>
</gene>
<proteinExistence type="predicted"/>
<dbReference type="EMBL" id="VDLV01000003">
    <property type="protein sequence ID" value="MBA1376662.1"/>
    <property type="molecule type" value="Genomic_DNA"/>
</dbReference>
<dbReference type="RefSeq" id="WP_181286619.1">
    <property type="nucleotide sequence ID" value="NZ_VDLV01000003.1"/>
</dbReference>
<reference evidence="1 2" key="1">
    <citation type="submission" date="2019-06" db="EMBL/GenBank/DDBJ databases">
        <title>Analysis of the biodiversity of Brassica napus bacterial endophytes for the selection of potential efficient biofertilizers for rapeseed crops.</title>
        <authorList>
            <person name="Jimenez-Gomez A."/>
            <person name="Saati-Santamaria Z."/>
            <person name="Menendez E."/>
            <person name="Rivas R."/>
            <person name="Mateos P.F."/>
            <person name="Velazquez E."/>
            <person name="Garcia-Fraile P."/>
        </authorList>
    </citation>
    <scope>NUCLEOTIDE SEQUENCE [LARGE SCALE GENOMIC DNA]</scope>
    <source>
        <strain evidence="1 2">CDVBN10</strain>
    </source>
</reference>
<organism evidence="1 2">
    <name type="scientific">Pseudomonas brassicacearum subsp. neoaurantiaca</name>
    <dbReference type="NCBI Taxonomy" id="494916"/>
    <lineage>
        <taxon>Bacteria</taxon>
        <taxon>Pseudomonadati</taxon>
        <taxon>Pseudomonadota</taxon>
        <taxon>Gammaproteobacteria</taxon>
        <taxon>Pseudomonadales</taxon>
        <taxon>Pseudomonadaceae</taxon>
        <taxon>Pseudomonas</taxon>
    </lineage>
</organism>
<comment type="caution">
    <text evidence="1">The sequence shown here is derived from an EMBL/GenBank/DDBJ whole genome shotgun (WGS) entry which is preliminary data.</text>
</comment>
<accession>A0A7V8RHM0</accession>
<evidence type="ECO:0000313" key="2">
    <source>
        <dbReference type="Proteomes" id="UP000572407"/>
    </source>
</evidence>
<dbReference type="AlphaFoldDB" id="A0A7V8RHM0"/>
<name>A0A7V8RHM0_9PSED</name>
<evidence type="ECO:0000313" key="1">
    <source>
        <dbReference type="EMBL" id="MBA1376662.1"/>
    </source>
</evidence>
<sequence>MRTALHRVTRQVLTAARYEEIYGKPIDGAGNERHRDYAICDICDQDVYLRAEHSQHRIPNFSHLGNSSFCPAKDFNAEAYRRLNPVDADPQAAMALKNAFFKTWKFHWMEFNRIIQYASIFDFSKILKYASRHGMWGYRGMRVQDVLAVLLTLMDFMPLPKDKRYLRDYGFRFFYKGSVSNTNEYWNLPEGRRSLMQVKYEFPGKTRTFQEVNIFSKNDVIFDPGYLAGVYAEQPPVNSFVEDFMVKEFPNLSGL</sequence>
<protein>
    <submittedName>
        <fullName evidence="1">Uncharacterized protein</fullName>
    </submittedName>
</protein>
<dbReference type="Proteomes" id="UP000572407">
    <property type="component" value="Unassembled WGS sequence"/>
</dbReference>